<gene>
    <name evidence="1" type="ORF">BC781_101927</name>
</gene>
<name>A0A315ZG39_SEDFL</name>
<evidence type="ECO:0000313" key="2">
    <source>
        <dbReference type="Proteomes" id="UP000245535"/>
    </source>
</evidence>
<dbReference type="RefSeq" id="WP_109616042.1">
    <property type="nucleotide sequence ID" value="NZ_QGDO01000001.1"/>
</dbReference>
<evidence type="ECO:0000313" key="1">
    <source>
        <dbReference type="EMBL" id="PWJ44556.1"/>
    </source>
</evidence>
<dbReference type="AlphaFoldDB" id="A0A315ZG39"/>
<sequence>MLIAFLTFWISSLIAPKTFPPIEFKSISKSFQKNIADREKILTADSLLIDYENFWLQSTKKSDLQIQQIIESNQDIFISEEELEKHFDLIDSEFEARKTKRIENHLQLLQILDEDEWSAISEELLTYSPKGLKRLDKYISGQQSTIDQKTKKLNATVEKLVENQSHKEEILKYISRFNRTTKRLIAMQKLTDEQLATYKKYDVTKEELMSLDTDYTTALQHSEYTFLKLRWVISTKCPPDTWQKITQEISKLLESSL</sequence>
<accession>A0A315ZG39</accession>
<keyword evidence="2" id="KW-1185">Reference proteome</keyword>
<organism evidence="1 2">
    <name type="scientific">Sediminitomix flava</name>
    <dbReference type="NCBI Taxonomy" id="379075"/>
    <lineage>
        <taxon>Bacteria</taxon>
        <taxon>Pseudomonadati</taxon>
        <taxon>Bacteroidota</taxon>
        <taxon>Cytophagia</taxon>
        <taxon>Cytophagales</taxon>
        <taxon>Flammeovirgaceae</taxon>
        <taxon>Sediminitomix</taxon>
    </lineage>
</organism>
<reference evidence="1 2" key="1">
    <citation type="submission" date="2018-03" db="EMBL/GenBank/DDBJ databases">
        <title>Genomic Encyclopedia of Archaeal and Bacterial Type Strains, Phase II (KMG-II): from individual species to whole genera.</title>
        <authorList>
            <person name="Goeker M."/>
        </authorList>
    </citation>
    <scope>NUCLEOTIDE SEQUENCE [LARGE SCALE GENOMIC DNA]</scope>
    <source>
        <strain evidence="1 2">DSM 28229</strain>
    </source>
</reference>
<dbReference type="EMBL" id="QGDO01000001">
    <property type="protein sequence ID" value="PWJ44556.1"/>
    <property type="molecule type" value="Genomic_DNA"/>
</dbReference>
<dbReference type="Proteomes" id="UP000245535">
    <property type="component" value="Unassembled WGS sequence"/>
</dbReference>
<protein>
    <submittedName>
        <fullName evidence="1">Uncharacterized protein</fullName>
    </submittedName>
</protein>
<proteinExistence type="predicted"/>
<comment type="caution">
    <text evidence="1">The sequence shown here is derived from an EMBL/GenBank/DDBJ whole genome shotgun (WGS) entry which is preliminary data.</text>
</comment>